<keyword evidence="3" id="KW-1185">Reference proteome</keyword>
<organism evidence="2 3">
    <name type="scientific">Ensete ventricosum</name>
    <name type="common">Abyssinian banana</name>
    <name type="synonym">Musa ensete</name>
    <dbReference type="NCBI Taxonomy" id="4639"/>
    <lineage>
        <taxon>Eukaryota</taxon>
        <taxon>Viridiplantae</taxon>
        <taxon>Streptophyta</taxon>
        <taxon>Embryophyta</taxon>
        <taxon>Tracheophyta</taxon>
        <taxon>Spermatophyta</taxon>
        <taxon>Magnoliopsida</taxon>
        <taxon>Liliopsida</taxon>
        <taxon>Zingiberales</taxon>
        <taxon>Musaceae</taxon>
        <taxon>Ensete</taxon>
    </lineage>
</organism>
<gene>
    <name evidence="2" type="ORF">OPV22_005705</name>
</gene>
<dbReference type="EMBL" id="JAQQAF010000002">
    <property type="protein sequence ID" value="KAJ8504819.1"/>
    <property type="molecule type" value="Genomic_DNA"/>
</dbReference>
<evidence type="ECO:0000313" key="3">
    <source>
        <dbReference type="Proteomes" id="UP001222027"/>
    </source>
</evidence>
<accession>A0AAV8RLL2</accession>
<evidence type="ECO:0000313" key="2">
    <source>
        <dbReference type="EMBL" id="KAJ8504819.1"/>
    </source>
</evidence>
<name>A0AAV8RLL2_ENSVE</name>
<proteinExistence type="predicted"/>
<protein>
    <submittedName>
        <fullName evidence="2">Uncharacterized protein</fullName>
    </submittedName>
</protein>
<dbReference type="AlphaFoldDB" id="A0AAV8RLL2"/>
<comment type="caution">
    <text evidence="2">The sequence shown here is derived from an EMBL/GenBank/DDBJ whole genome shotgun (WGS) entry which is preliminary data.</text>
</comment>
<evidence type="ECO:0000256" key="1">
    <source>
        <dbReference type="SAM" id="MobiDB-lite"/>
    </source>
</evidence>
<dbReference type="Proteomes" id="UP001222027">
    <property type="component" value="Unassembled WGS sequence"/>
</dbReference>
<feature type="compositionally biased region" description="Pro residues" evidence="1">
    <location>
        <begin position="67"/>
        <end position="80"/>
    </location>
</feature>
<sequence>MSLYNDYSDNHADVNPKRRLRGVPQAGGRGTAAIRSLGPARSGTTGAPLPCPSPRGGGCLHDRQGHPRPPTSSAPRPTKPPLSLVLASDALPGLAGSVGGVGGHAPGMMQPQMSCPTVPQILAAPVFTSMSSARRRWVRCQGSRVSPFWSANAHPEPCRCS</sequence>
<feature type="region of interest" description="Disordered" evidence="1">
    <location>
        <begin position="1"/>
        <end position="82"/>
    </location>
</feature>
<reference evidence="2 3" key="1">
    <citation type="submission" date="2022-12" db="EMBL/GenBank/DDBJ databases">
        <title>Chromosome-scale assembly of the Ensete ventricosum genome.</title>
        <authorList>
            <person name="Dussert Y."/>
            <person name="Stocks J."/>
            <person name="Wendawek A."/>
            <person name="Woldeyes F."/>
            <person name="Nichols R.A."/>
            <person name="Borrell J.S."/>
        </authorList>
    </citation>
    <scope>NUCLEOTIDE SEQUENCE [LARGE SCALE GENOMIC DNA]</scope>
    <source>
        <strain evidence="3">cv. Maze</strain>
        <tissue evidence="2">Seeds</tissue>
    </source>
</reference>